<dbReference type="Proteomes" id="UP000218288">
    <property type="component" value="Plasmid pMPPM05"/>
</dbReference>
<sequence>MGALVVGLYVDPRAHAVVLPLDGKSQIQALTRTQDPLPMKPGHIRVAQFASDPVNRQRFV</sequence>
<accession>A0A169RL42</accession>
<evidence type="ECO:0000313" key="2">
    <source>
        <dbReference type="Proteomes" id="UP000218288"/>
    </source>
</evidence>
<geneLocation type="plasmid" evidence="2">
    <name>pmppm05 dna</name>
</geneLocation>
<dbReference type="AlphaFoldDB" id="A0A169RL42"/>
<reference evidence="1 2" key="1">
    <citation type="journal article" date="2016" name="Genome Announc.">
        <title>Complete Genome Sequence of Methylobacterium populi P-1M, Isolated from Pink-Pigmented Household Biofilm.</title>
        <authorList>
            <person name="Morohoshi T."/>
            <person name="Ikeda T."/>
        </authorList>
    </citation>
    <scope>NUCLEOTIDE SEQUENCE [LARGE SCALE GENOMIC DNA]</scope>
    <source>
        <strain evidence="1 2">P-1M</strain>
        <plasmid evidence="2">Plasmid pmppm05 dna</plasmid>
    </source>
</reference>
<gene>
    <name evidence="1" type="ORF">MPPM_5627</name>
</gene>
<dbReference type="EMBL" id="AP014814">
    <property type="protein sequence ID" value="BAU94232.1"/>
    <property type="molecule type" value="Genomic_DNA"/>
</dbReference>
<organism evidence="1 2">
    <name type="scientific">Methylorubrum populi</name>
    <dbReference type="NCBI Taxonomy" id="223967"/>
    <lineage>
        <taxon>Bacteria</taxon>
        <taxon>Pseudomonadati</taxon>
        <taxon>Pseudomonadota</taxon>
        <taxon>Alphaproteobacteria</taxon>
        <taxon>Hyphomicrobiales</taxon>
        <taxon>Methylobacteriaceae</taxon>
        <taxon>Methylorubrum</taxon>
    </lineage>
</organism>
<keyword evidence="1" id="KW-0614">Plasmid</keyword>
<evidence type="ECO:0000313" key="1">
    <source>
        <dbReference type="EMBL" id="BAU94232.1"/>
    </source>
</evidence>
<protein>
    <submittedName>
        <fullName evidence="1">Transposase</fullName>
    </submittedName>
</protein>
<proteinExistence type="predicted"/>
<name>A0A169RL42_9HYPH</name>